<evidence type="ECO:0000313" key="3">
    <source>
        <dbReference type="Proteomes" id="UP000724149"/>
    </source>
</evidence>
<evidence type="ECO:0000313" key="2">
    <source>
        <dbReference type="EMBL" id="MBM6922259.1"/>
    </source>
</evidence>
<feature type="transmembrane region" description="Helical" evidence="1">
    <location>
        <begin position="231"/>
        <end position="251"/>
    </location>
</feature>
<comment type="caution">
    <text evidence="2">The sequence shown here is derived from an EMBL/GenBank/DDBJ whole genome shotgun (WGS) entry which is preliminary data.</text>
</comment>
<dbReference type="RefSeq" id="WP_204719257.1">
    <property type="nucleotide sequence ID" value="NZ_JACSNR010000001.1"/>
</dbReference>
<proteinExistence type="predicted"/>
<feature type="transmembrane region" description="Helical" evidence="1">
    <location>
        <begin position="363"/>
        <end position="383"/>
    </location>
</feature>
<feature type="transmembrane region" description="Helical" evidence="1">
    <location>
        <begin position="193"/>
        <end position="211"/>
    </location>
</feature>
<feature type="transmembrane region" description="Helical" evidence="1">
    <location>
        <begin position="15"/>
        <end position="37"/>
    </location>
</feature>
<feature type="transmembrane region" description="Helical" evidence="1">
    <location>
        <begin position="134"/>
        <end position="153"/>
    </location>
</feature>
<dbReference type="Proteomes" id="UP000724149">
    <property type="component" value="Unassembled WGS sequence"/>
</dbReference>
<feature type="transmembrane region" description="Helical" evidence="1">
    <location>
        <begin position="58"/>
        <end position="81"/>
    </location>
</feature>
<keyword evidence="3" id="KW-1185">Reference proteome</keyword>
<dbReference type="Pfam" id="PF07613">
    <property type="entry name" value="DUF1576"/>
    <property type="match status" value="2"/>
</dbReference>
<accession>A0ABS2GL38</accession>
<dbReference type="InterPro" id="IPR011470">
    <property type="entry name" value="DUF1576"/>
</dbReference>
<gene>
    <name evidence="2" type="ORF">H9X81_00940</name>
</gene>
<reference evidence="2 3" key="1">
    <citation type="journal article" date="2021" name="Sci. Rep.">
        <title>The distribution of antibiotic resistance genes in chicken gut microbiota commensals.</title>
        <authorList>
            <person name="Juricova H."/>
            <person name="Matiasovicova J."/>
            <person name="Kubasova T."/>
            <person name="Cejkova D."/>
            <person name="Rychlik I."/>
        </authorList>
    </citation>
    <scope>NUCLEOTIDE SEQUENCE [LARGE SCALE GENOMIC DNA]</scope>
    <source>
        <strain evidence="2 3">An564</strain>
    </source>
</reference>
<feature type="transmembrane region" description="Helical" evidence="1">
    <location>
        <begin position="327"/>
        <end position="343"/>
    </location>
</feature>
<organism evidence="2 3">
    <name type="scientific">Hydrogenoanaerobacterium saccharovorans</name>
    <dbReference type="NCBI Taxonomy" id="474960"/>
    <lineage>
        <taxon>Bacteria</taxon>
        <taxon>Bacillati</taxon>
        <taxon>Bacillota</taxon>
        <taxon>Clostridia</taxon>
        <taxon>Eubacteriales</taxon>
        <taxon>Oscillospiraceae</taxon>
        <taxon>Hydrogenoanaerobacterium</taxon>
    </lineage>
</organism>
<name>A0ABS2GL38_9FIRM</name>
<keyword evidence="1" id="KW-0472">Membrane</keyword>
<feature type="transmembrane region" description="Helical" evidence="1">
    <location>
        <begin position="159"/>
        <end position="181"/>
    </location>
</feature>
<feature type="transmembrane region" description="Helical" evidence="1">
    <location>
        <begin position="87"/>
        <end position="106"/>
    </location>
</feature>
<evidence type="ECO:0000256" key="1">
    <source>
        <dbReference type="SAM" id="Phobius"/>
    </source>
</evidence>
<feature type="transmembrane region" description="Helical" evidence="1">
    <location>
        <begin position="272"/>
        <end position="297"/>
    </location>
</feature>
<feature type="transmembrane region" description="Helical" evidence="1">
    <location>
        <begin position="395"/>
        <end position="413"/>
    </location>
</feature>
<dbReference type="EMBL" id="JACSNR010000001">
    <property type="protein sequence ID" value="MBM6922259.1"/>
    <property type="molecule type" value="Genomic_DNA"/>
</dbReference>
<keyword evidence="1" id="KW-0812">Transmembrane</keyword>
<keyword evidence="1" id="KW-1133">Transmembrane helix</keyword>
<protein>
    <submittedName>
        <fullName evidence="2">DUF1576 domain-containing protein</fullName>
    </submittedName>
</protein>
<sequence length="420" mass="45071">MKHFEHPLKHKPSELLWRMMLAFSVFLFVCGLVLSPWDTLLPGLAAIHRSPDVLISDYFVIGGMGATMLNAGLVTLASLLLTRRLGLTYSGLSVAAILIMGGFALFGKNLVNCLPILFGNWLFARYQEEKWNKYIVIGLFSTCLAPFVSFLYNALSTALWLRVAAAAGIGVVIGFVVPALAPHTASFHMGYNLFNVGFAAGFVAIALMSVLRGFQLDSGSVMIWQKGFPPLLTGLCLGALVLLFVWGWLLSDRELRRLGRITRHSGRAVADFVFMDGVGPTFMNMAVMGLLAIGWLWLVGGDLNGPTLGGVITIMGFAAFGMHPKNCAPIVAGIWAATLLLRYQPADPSIQLAALFGMGLAPIAGQFGVVWGIIAGMLHCAIVTTVGSVYGGLNLYNNGFTAGLVALTLVPLIQSFKKEA</sequence>